<organism evidence="2 4">
    <name type="scientific">Batrachochytrium salamandrivorans</name>
    <dbReference type="NCBI Taxonomy" id="1357716"/>
    <lineage>
        <taxon>Eukaryota</taxon>
        <taxon>Fungi</taxon>
        <taxon>Fungi incertae sedis</taxon>
        <taxon>Chytridiomycota</taxon>
        <taxon>Chytridiomycota incertae sedis</taxon>
        <taxon>Chytridiomycetes</taxon>
        <taxon>Rhizophydiales</taxon>
        <taxon>Rhizophydiales incertae sedis</taxon>
        <taxon>Batrachochytrium</taxon>
    </lineage>
</organism>
<dbReference type="EMBL" id="JAFCIX010000418">
    <property type="protein sequence ID" value="KAH6590992.1"/>
    <property type="molecule type" value="Genomic_DNA"/>
</dbReference>
<dbReference type="Proteomes" id="UP001648503">
    <property type="component" value="Unassembled WGS sequence"/>
</dbReference>
<sequence>MSDSTNIALVQTPVEDSGGEDFDEDLEYIHPKTGRRAISHKGQRPSRQQRDSCMVQEDEPYSDIKMEELWLLPDQPKGIRFSRPFIHTMRSKDLRILSRKAMVMIEEEAKLFRTLNQFTEMLQGDDPATHDLHMLDSLPEELGLGLQEDAEDMLGCVTETIARLQDSRKFLIKTTIQKKDLLKRLKLL</sequence>
<evidence type="ECO:0008006" key="5">
    <source>
        <dbReference type="Google" id="ProtNLM"/>
    </source>
</evidence>
<reference evidence="2 4" key="1">
    <citation type="submission" date="2021-02" db="EMBL/GenBank/DDBJ databases">
        <title>Variation within the Batrachochytrium salamandrivorans European outbreak.</title>
        <authorList>
            <person name="Kelly M."/>
            <person name="Pasmans F."/>
            <person name="Shea T.P."/>
            <person name="Munoz J.F."/>
            <person name="Carranza S."/>
            <person name="Cuomo C.A."/>
            <person name="Martel A."/>
        </authorList>
    </citation>
    <scope>NUCLEOTIDE SEQUENCE [LARGE SCALE GENOMIC DNA]</scope>
    <source>
        <strain evidence="2 4">AMFP18/2</strain>
    </source>
</reference>
<evidence type="ECO:0000313" key="2">
    <source>
        <dbReference type="EMBL" id="KAH6590992.1"/>
    </source>
</evidence>
<evidence type="ECO:0000256" key="1">
    <source>
        <dbReference type="SAM" id="MobiDB-lite"/>
    </source>
</evidence>
<accession>A0ABQ8F2K4</accession>
<proteinExistence type="predicted"/>
<dbReference type="EMBL" id="JAFCIX010000310">
    <property type="protein sequence ID" value="KAH6595373.1"/>
    <property type="molecule type" value="Genomic_DNA"/>
</dbReference>
<gene>
    <name evidence="3" type="ORF">BASA50_005891</name>
    <name evidence="2" type="ORF">BASA50_008992</name>
</gene>
<evidence type="ECO:0000313" key="4">
    <source>
        <dbReference type="Proteomes" id="UP001648503"/>
    </source>
</evidence>
<keyword evidence="4" id="KW-1185">Reference proteome</keyword>
<protein>
    <recommendedName>
        <fullName evidence="5">Transcriptional regulatory protein RXT2 N-terminal domain-containing protein</fullName>
    </recommendedName>
</protein>
<feature type="compositionally biased region" description="Basic residues" evidence="1">
    <location>
        <begin position="32"/>
        <end position="44"/>
    </location>
</feature>
<feature type="compositionally biased region" description="Acidic residues" evidence="1">
    <location>
        <begin position="17"/>
        <end position="26"/>
    </location>
</feature>
<comment type="caution">
    <text evidence="2">The sequence shown here is derived from an EMBL/GenBank/DDBJ whole genome shotgun (WGS) entry which is preliminary data.</text>
</comment>
<evidence type="ECO:0000313" key="3">
    <source>
        <dbReference type="EMBL" id="KAH6595373.1"/>
    </source>
</evidence>
<name>A0ABQ8F2K4_9FUNG</name>
<feature type="region of interest" description="Disordered" evidence="1">
    <location>
        <begin position="1"/>
        <end position="55"/>
    </location>
</feature>